<dbReference type="EMBL" id="RQZG01000028">
    <property type="protein sequence ID" value="RRD03117.1"/>
    <property type="molecule type" value="Genomic_DNA"/>
</dbReference>
<dbReference type="InterPro" id="IPR029068">
    <property type="entry name" value="Glyas_Bleomycin-R_OHBP_Dase"/>
</dbReference>
<dbReference type="PROSITE" id="PS51819">
    <property type="entry name" value="VOC"/>
    <property type="match status" value="2"/>
</dbReference>
<feature type="domain" description="VOC" evidence="1">
    <location>
        <begin position="147"/>
        <end position="267"/>
    </location>
</feature>
<organism evidence="2 3">
    <name type="scientific">Arachnia propionica</name>
    <dbReference type="NCBI Taxonomy" id="1750"/>
    <lineage>
        <taxon>Bacteria</taxon>
        <taxon>Bacillati</taxon>
        <taxon>Actinomycetota</taxon>
        <taxon>Actinomycetes</taxon>
        <taxon>Propionibacteriales</taxon>
        <taxon>Propionibacteriaceae</taxon>
        <taxon>Arachnia</taxon>
    </lineage>
</organism>
<protein>
    <submittedName>
        <fullName evidence="2">VOC family protein</fullName>
    </submittedName>
</protein>
<dbReference type="OrthoDB" id="9793039at2"/>
<comment type="caution">
    <text evidence="2">The sequence shown here is derived from an EMBL/GenBank/DDBJ whole genome shotgun (WGS) entry which is preliminary data.</text>
</comment>
<proteinExistence type="predicted"/>
<dbReference type="PANTHER" id="PTHR33993:SF10">
    <property type="entry name" value="CONSERVED PROTEIN"/>
    <property type="match status" value="1"/>
</dbReference>
<evidence type="ECO:0000259" key="1">
    <source>
        <dbReference type="PROSITE" id="PS51819"/>
    </source>
</evidence>
<dbReference type="InterPro" id="IPR037523">
    <property type="entry name" value="VOC_core"/>
</dbReference>
<dbReference type="Pfam" id="PF00903">
    <property type="entry name" value="Glyoxalase"/>
    <property type="match status" value="1"/>
</dbReference>
<evidence type="ECO:0000313" key="2">
    <source>
        <dbReference type="EMBL" id="RRD03117.1"/>
    </source>
</evidence>
<reference evidence="2 3" key="1">
    <citation type="submission" date="2018-11" db="EMBL/GenBank/DDBJ databases">
        <title>Genomes From Bacteria Associated with the Canine Oral Cavity: a Test Case for Automated Genome-Based Taxonomic Assignment.</title>
        <authorList>
            <person name="Coil D.A."/>
            <person name="Jospin G."/>
            <person name="Darling A.E."/>
            <person name="Wallis C."/>
            <person name="Davis I.J."/>
            <person name="Harris S."/>
            <person name="Eisen J.A."/>
            <person name="Holcombe L.J."/>
            <person name="O'Flynn C."/>
        </authorList>
    </citation>
    <scope>NUCLEOTIDE SEQUENCE [LARGE SCALE GENOMIC DNA]</scope>
    <source>
        <strain evidence="2 3">OH887_COT-365</strain>
    </source>
</reference>
<evidence type="ECO:0000313" key="3">
    <source>
        <dbReference type="Proteomes" id="UP000280819"/>
    </source>
</evidence>
<dbReference type="RefSeq" id="WP_124846050.1">
    <property type="nucleotide sequence ID" value="NZ_RQZG01000028.1"/>
</dbReference>
<dbReference type="Gene3D" id="3.10.180.10">
    <property type="entry name" value="2,3-Dihydroxybiphenyl 1,2-Dioxygenase, domain 1"/>
    <property type="match status" value="2"/>
</dbReference>
<dbReference type="InterPro" id="IPR052164">
    <property type="entry name" value="Anthracycline_SecMetBiosynth"/>
</dbReference>
<dbReference type="Proteomes" id="UP000280819">
    <property type="component" value="Unassembled WGS sequence"/>
</dbReference>
<name>A0A3P1T0U9_9ACTN</name>
<dbReference type="AlphaFoldDB" id="A0A3P1T0U9"/>
<dbReference type="PANTHER" id="PTHR33993">
    <property type="entry name" value="GLYOXALASE-RELATED"/>
    <property type="match status" value="1"/>
</dbReference>
<feature type="domain" description="VOC" evidence="1">
    <location>
        <begin position="12"/>
        <end position="133"/>
    </location>
</feature>
<gene>
    <name evidence="2" type="ORF">EII34_15365</name>
</gene>
<dbReference type="InterPro" id="IPR041581">
    <property type="entry name" value="Glyoxalase_6"/>
</dbReference>
<accession>A0A3P1T0U9</accession>
<sequence length="270" mass="28485">MDATPPIAVEGGPVWIDLGTHDLDGAIEFYSTLLGWEFGEGSADFGGYRMVFKDGLPIAGAMTTLTGPNGPTTEPQAPTAWSVYLRTADIERTLAAVVDHGGQVMVPAMPIADLGTMAFVIDPAGAVIGTWQPDTFDGIASVARPGTPCWFENLTTDFDVASAFYENVFAWDLQPGPTRREAAPTGRCATHGTGERTAAALCEATALLPEGTPSHWRVHFGVLDLERALADVERLGGKVVDPGGPTPFGKVATVADPQGASFQLLEDIRD</sequence>
<dbReference type="SUPFAM" id="SSF54593">
    <property type="entry name" value="Glyoxalase/Bleomycin resistance protein/Dihydroxybiphenyl dioxygenase"/>
    <property type="match status" value="2"/>
</dbReference>
<dbReference type="Pfam" id="PF18029">
    <property type="entry name" value="Glyoxalase_6"/>
    <property type="match status" value="1"/>
</dbReference>
<dbReference type="InterPro" id="IPR004360">
    <property type="entry name" value="Glyas_Fos-R_dOase_dom"/>
</dbReference>
<dbReference type="CDD" id="cd07247">
    <property type="entry name" value="SgaA_N_like"/>
    <property type="match status" value="2"/>
</dbReference>